<evidence type="ECO:0000256" key="3">
    <source>
        <dbReference type="ARBA" id="ARBA00009677"/>
    </source>
</evidence>
<protein>
    <recommendedName>
        <fullName evidence="4 7">Flagellar hook-associated protein 1</fullName>
        <shortName evidence="7">HAP1</shortName>
    </recommendedName>
</protein>
<dbReference type="PRINTS" id="PR01005">
    <property type="entry name" value="FLGHOOKAP1"/>
</dbReference>
<keyword evidence="5 7" id="KW-0964">Secreted</keyword>
<dbReference type="Pfam" id="PF06429">
    <property type="entry name" value="Flg_bbr_C"/>
    <property type="match status" value="1"/>
</dbReference>
<dbReference type="InterPro" id="IPR002371">
    <property type="entry name" value="FlgK"/>
</dbReference>
<evidence type="ECO:0000256" key="4">
    <source>
        <dbReference type="ARBA" id="ARBA00016244"/>
    </source>
</evidence>
<organism evidence="10 11">
    <name type="scientific">Tissierella carlieri</name>
    <dbReference type="NCBI Taxonomy" id="689904"/>
    <lineage>
        <taxon>Bacteria</taxon>
        <taxon>Bacillati</taxon>
        <taxon>Bacillota</taxon>
        <taxon>Tissierellia</taxon>
        <taxon>Tissierellales</taxon>
        <taxon>Tissierellaceae</taxon>
        <taxon>Tissierella</taxon>
    </lineage>
</organism>
<dbReference type="EMBL" id="JANGAC010000005">
    <property type="protein sequence ID" value="MCQ4923207.1"/>
    <property type="molecule type" value="Genomic_DNA"/>
</dbReference>
<dbReference type="Proteomes" id="UP001524478">
    <property type="component" value="Unassembled WGS sequence"/>
</dbReference>
<keyword evidence="10" id="KW-0282">Flagellum</keyword>
<feature type="domain" description="Flagellar basal-body/hook protein C-terminal" evidence="8">
    <location>
        <begin position="434"/>
        <end position="471"/>
    </location>
</feature>
<dbReference type="RefSeq" id="WP_256311239.1">
    <property type="nucleotide sequence ID" value="NZ_JANGAC010000005.1"/>
</dbReference>
<sequence>MFFGFNSAVRGLLASQRALYTTNHNIDNANTKGYSRQQVEQRATNPFKMPGIGFLGTGTEIYNVKRIRDSFVDFKYWNEMAPLGEWEIKKNSLTEIEKLMGEPSKSSFTQYMNDFYKSLDEMSKNSSDISFREPVRENALAFTRHINETTQRLMNMKTETEHEINAKIKTVNSLSERIAGLNRQIYSLEIDGKQANDLRDRRELLVDELSKIVNIKVNESSDGKYNISLSGISIVDHLSTNKLSLKTTDTGAEKEYKLIWENGSEVNLRSGELKGSLDMLTGNGEGNTYRGIPYFQKQLNEFAKGFADKFNDLHSKGYTLKDENGNSVTGINFFKYDPNSPAATLTLDKSILEDIKNIAAAGNPGGSADDNINLLALIKQREDKTFFTGDISQGTPDDFIKSMLSSMAVDSLQAKRFYETQGLMQKNIDSKRQSISGVNLDGEMADMIRFQHAYIASSKMISTMDMIIDVTVNRLGMVGR</sequence>
<evidence type="ECO:0000256" key="1">
    <source>
        <dbReference type="ARBA" id="ARBA00004365"/>
    </source>
</evidence>
<proteinExistence type="inferred from homology"/>
<gene>
    <name evidence="7 10" type="primary">flgK</name>
    <name evidence="10" type="ORF">NE686_08940</name>
</gene>
<evidence type="ECO:0000256" key="7">
    <source>
        <dbReference type="RuleBase" id="RU362065"/>
    </source>
</evidence>
<evidence type="ECO:0000313" key="10">
    <source>
        <dbReference type="EMBL" id="MCQ4923207.1"/>
    </source>
</evidence>
<keyword evidence="11" id="KW-1185">Reference proteome</keyword>
<evidence type="ECO:0000313" key="11">
    <source>
        <dbReference type="Proteomes" id="UP001524478"/>
    </source>
</evidence>
<dbReference type="PANTHER" id="PTHR30033">
    <property type="entry name" value="FLAGELLAR HOOK-ASSOCIATED PROTEIN 1"/>
    <property type="match status" value="1"/>
</dbReference>
<keyword evidence="6 7" id="KW-0975">Bacterial flagellum</keyword>
<evidence type="ECO:0000256" key="2">
    <source>
        <dbReference type="ARBA" id="ARBA00004613"/>
    </source>
</evidence>
<feature type="domain" description="Flagellar hook-associated protein FlgK helical" evidence="9">
    <location>
        <begin position="93"/>
        <end position="326"/>
    </location>
</feature>
<comment type="subcellular location">
    <subcellularLocation>
        <location evidence="1 7">Bacterial flagellum</location>
    </subcellularLocation>
    <subcellularLocation>
        <location evidence="2 7">Secreted</location>
    </subcellularLocation>
</comment>
<comment type="similarity">
    <text evidence="3 7">Belongs to the flagella basal body rod proteins family.</text>
</comment>
<dbReference type="SUPFAM" id="SSF64518">
    <property type="entry name" value="Phase 1 flagellin"/>
    <property type="match status" value="1"/>
</dbReference>
<dbReference type="Pfam" id="PF22638">
    <property type="entry name" value="FlgK_D1"/>
    <property type="match status" value="1"/>
</dbReference>
<reference evidence="10 11" key="1">
    <citation type="submission" date="2022-06" db="EMBL/GenBank/DDBJ databases">
        <title>Isolation of gut microbiota from human fecal samples.</title>
        <authorList>
            <person name="Pamer E.G."/>
            <person name="Barat B."/>
            <person name="Waligurski E."/>
            <person name="Medina S."/>
            <person name="Paddock L."/>
            <person name="Mostad J."/>
        </authorList>
    </citation>
    <scope>NUCLEOTIDE SEQUENCE [LARGE SCALE GENOMIC DNA]</scope>
    <source>
        <strain evidence="10 11">DFI.7.95</strain>
    </source>
</reference>
<evidence type="ECO:0000259" key="8">
    <source>
        <dbReference type="Pfam" id="PF06429"/>
    </source>
</evidence>
<dbReference type="PANTHER" id="PTHR30033:SF1">
    <property type="entry name" value="FLAGELLAR HOOK-ASSOCIATED PROTEIN 1"/>
    <property type="match status" value="1"/>
</dbReference>
<evidence type="ECO:0000256" key="5">
    <source>
        <dbReference type="ARBA" id="ARBA00022525"/>
    </source>
</evidence>
<dbReference type="NCBIfam" id="TIGR02492">
    <property type="entry name" value="flgK_ends"/>
    <property type="match status" value="1"/>
</dbReference>
<keyword evidence="10" id="KW-0966">Cell projection</keyword>
<keyword evidence="10" id="KW-0969">Cilium</keyword>
<evidence type="ECO:0000259" key="9">
    <source>
        <dbReference type="Pfam" id="PF22638"/>
    </source>
</evidence>
<dbReference type="InterPro" id="IPR010930">
    <property type="entry name" value="Flg_bb/hook_C_dom"/>
</dbReference>
<evidence type="ECO:0000256" key="6">
    <source>
        <dbReference type="ARBA" id="ARBA00023143"/>
    </source>
</evidence>
<name>A0ABT1SB33_9FIRM</name>
<dbReference type="InterPro" id="IPR053927">
    <property type="entry name" value="FlgK_helical"/>
</dbReference>
<comment type="caution">
    <text evidence="10">The sequence shown here is derived from an EMBL/GenBank/DDBJ whole genome shotgun (WGS) entry which is preliminary data.</text>
</comment>
<accession>A0ABT1SB33</accession>